<name>A0A3L7JNE8_9BACI</name>
<protein>
    <submittedName>
        <fullName evidence="2">Uncharacterized protein</fullName>
    </submittedName>
</protein>
<comment type="caution">
    <text evidence="2">The sequence shown here is derived from an EMBL/GenBank/DDBJ whole genome shotgun (WGS) entry which is preliminary data.</text>
</comment>
<dbReference type="Proteomes" id="UP000276770">
    <property type="component" value="Unassembled WGS sequence"/>
</dbReference>
<organism evidence="2 3">
    <name type="scientific">Falsibacillus albus</name>
    <dbReference type="NCBI Taxonomy" id="2478915"/>
    <lineage>
        <taxon>Bacteria</taxon>
        <taxon>Bacillati</taxon>
        <taxon>Bacillota</taxon>
        <taxon>Bacilli</taxon>
        <taxon>Bacillales</taxon>
        <taxon>Bacillaceae</taxon>
        <taxon>Falsibacillus</taxon>
    </lineage>
</organism>
<feature type="transmembrane region" description="Helical" evidence="1">
    <location>
        <begin position="40"/>
        <end position="66"/>
    </location>
</feature>
<keyword evidence="1" id="KW-1133">Transmembrane helix</keyword>
<evidence type="ECO:0000313" key="3">
    <source>
        <dbReference type="Proteomes" id="UP000276770"/>
    </source>
</evidence>
<evidence type="ECO:0000313" key="2">
    <source>
        <dbReference type="EMBL" id="RLQ92303.1"/>
    </source>
</evidence>
<dbReference type="OrthoDB" id="2442156at2"/>
<dbReference type="EMBL" id="RCVZ01000019">
    <property type="protein sequence ID" value="RLQ92303.1"/>
    <property type="molecule type" value="Genomic_DNA"/>
</dbReference>
<keyword evidence="1" id="KW-0812">Transmembrane</keyword>
<proteinExistence type="predicted"/>
<sequence>MDNAVFQVVLLSGLLRYGKIKCYIKRKRDRMTTKSERKKLIVWGIVTMVVIAPILSFLLGIIFGVIVRSGFAAGGVMVIVFLITFLVGLITLISGLSKKESVENDN</sequence>
<keyword evidence="1" id="KW-0472">Membrane</keyword>
<keyword evidence="3" id="KW-1185">Reference proteome</keyword>
<gene>
    <name evidence="2" type="ORF">D9X91_19705</name>
</gene>
<feature type="transmembrane region" description="Helical" evidence="1">
    <location>
        <begin position="72"/>
        <end position="93"/>
    </location>
</feature>
<accession>A0A3L7JNE8</accession>
<dbReference type="AlphaFoldDB" id="A0A3L7JNE8"/>
<reference evidence="2 3" key="1">
    <citation type="submission" date="2018-10" db="EMBL/GenBank/DDBJ databases">
        <title>Falsibacillus sp. genome draft.</title>
        <authorList>
            <person name="Shi S."/>
        </authorList>
    </citation>
    <scope>NUCLEOTIDE SEQUENCE [LARGE SCALE GENOMIC DNA]</scope>
    <source>
        <strain evidence="2 3">GY 10110</strain>
    </source>
</reference>
<evidence type="ECO:0000256" key="1">
    <source>
        <dbReference type="SAM" id="Phobius"/>
    </source>
</evidence>
<dbReference type="RefSeq" id="WP_121682368.1">
    <property type="nucleotide sequence ID" value="NZ_RCVZ01000019.1"/>
</dbReference>